<evidence type="ECO:0000259" key="3">
    <source>
        <dbReference type="PROSITE" id="PS51465"/>
    </source>
</evidence>
<dbReference type="InParanoid" id="D3ZRP0"/>
<dbReference type="AGR" id="RGD:2320365"/>
<dbReference type="AlphaFoldDB" id="D3ZRP0"/>
<reference evidence="4" key="1">
    <citation type="submission" date="2024-01" db="EMBL/GenBank/DDBJ databases">
        <title>GRCr8: a new rat reference genome assembly contstructed from accurate long reads and long range scaffolding.</title>
        <authorList>
            <person name="Doris P.A."/>
            <person name="Kalbfleisch T."/>
            <person name="Li K."/>
            <person name="Howe K."/>
            <person name="Wood J."/>
        </authorList>
    </citation>
    <scope>NUCLEOTIDE SEQUENCE [LARGE SCALE GENOMIC DNA]</scope>
    <source>
        <strain evidence="4">Brown Norway</strain>
    </source>
</reference>
<dbReference type="OrthoDB" id="126772at2759"/>
<dbReference type="PROSITE" id="PS51465">
    <property type="entry name" value="KAZAL_2"/>
    <property type="match status" value="2"/>
</dbReference>
<dbReference type="PANTHER" id="PTHR21312">
    <property type="entry name" value="SERINE PROTEASE INHIBITOR"/>
    <property type="match status" value="1"/>
</dbReference>
<keyword evidence="1" id="KW-0812">Transmembrane</keyword>
<dbReference type="RGD" id="2320365">
    <property type="gene designation" value="Spink10"/>
</dbReference>
<dbReference type="UCSC" id="RGD:2320365">
    <property type="organism name" value="rat"/>
</dbReference>
<dbReference type="SMART" id="SM00280">
    <property type="entry name" value="KAZAL"/>
    <property type="match status" value="2"/>
</dbReference>
<gene>
    <name evidence="4 6" type="primary">Spink10</name>
</gene>
<keyword evidence="5" id="KW-1185">Reference proteome</keyword>
<dbReference type="Ensembl" id="ENSRNOT00000039466.7">
    <property type="protein sequence ID" value="ENSRNOP00000035896.5"/>
    <property type="gene ID" value="ENSRNOG00000043250.4"/>
</dbReference>
<evidence type="ECO:0000256" key="2">
    <source>
        <dbReference type="SAM" id="SignalP"/>
    </source>
</evidence>
<dbReference type="Proteomes" id="UP000002494">
    <property type="component" value="Chromosome 18"/>
</dbReference>
<accession>D3ZRP0</accession>
<dbReference type="HOGENOM" id="CLU_087965_2_0_1"/>
<sequence>MNLSSLWSKAVFINVAIALYSETAFTNLSAHKLQIDCKPYLNFIDKCTKEYYPMCATNGQTYCNKCIFCNALKLDKMPSSSLWIKIIFILALVGLFYYETTFTFSKQVRHKPDCDKYKEFPNRCTREINPVCGTNGHTYDNECIFCNAMITSKGKIDYWHGPC</sequence>
<proteinExistence type="predicted"/>
<reference evidence="4" key="2">
    <citation type="submission" date="2025-08" db="UniProtKB">
        <authorList>
            <consortium name="Ensembl"/>
        </authorList>
    </citation>
    <scope>IDENTIFICATION</scope>
    <source>
        <strain evidence="4">Brown Norway</strain>
    </source>
</reference>
<dbReference type="VEuPathDB" id="HostDB:ENSRNOG00000043250"/>
<evidence type="ECO:0000313" key="5">
    <source>
        <dbReference type="Proteomes" id="UP000002494"/>
    </source>
</evidence>
<dbReference type="Bgee" id="ENSRNOG00000043250">
    <property type="expression patterns" value="Expressed in skeletal muscle tissue and 1 other cell type or tissue"/>
</dbReference>
<keyword evidence="1" id="KW-1133">Transmembrane helix</keyword>
<dbReference type="CDD" id="cd00104">
    <property type="entry name" value="KAZAL_FS"/>
    <property type="match status" value="1"/>
</dbReference>
<organism evidence="4 5">
    <name type="scientific">Rattus norvegicus</name>
    <name type="common">Rat</name>
    <dbReference type="NCBI Taxonomy" id="10116"/>
    <lineage>
        <taxon>Eukaryota</taxon>
        <taxon>Metazoa</taxon>
        <taxon>Chordata</taxon>
        <taxon>Craniata</taxon>
        <taxon>Vertebrata</taxon>
        <taxon>Euteleostomi</taxon>
        <taxon>Mammalia</taxon>
        <taxon>Eutheria</taxon>
        <taxon>Euarchontoglires</taxon>
        <taxon>Glires</taxon>
        <taxon>Rodentia</taxon>
        <taxon>Myomorpha</taxon>
        <taxon>Muroidea</taxon>
        <taxon>Muridae</taxon>
        <taxon>Murinae</taxon>
        <taxon>Rattus</taxon>
    </lineage>
</organism>
<dbReference type="PANTHER" id="PTHR21312:SF38">
    <property type="entry name" value="SERINE PROTEASE INHIBITOR KAZAL-TYPE 10"/>
    <property type="match status" value="1"/>
</dbReference>
<dbReference type="FunCoup" id="D3ZRP0">
    <property type="interactions" value="2"/>
</dbReference>
<evidence type="ECO:0000313" key="6">
    <source>
        <dbReference type="RGD" id="2320365"/>
    </source>
</evidence>
<protein>
    <submittedName>
        <fullName evidence="4">Serine peptidase inhibitor, Kazal type 10</fullName>
    </submittedName>
</protein>
<dbReference type="PROSITE" id="PS00282">
    <property type="entry name" value="KAZAL_1"/>
    <property type="match status" value="1"/>
</dbReference>
<evidence type="ECO:0000313" key="4">
    <source>
        <dbReference type="Ensembl" id="ENSRNOP00000035896.5"/>
    </source>
</evidence>
<dbReference type="GeneTree" id="ENSGT00940000164814"/>
<feature type="chain" id="PRO_5035267899" evidence="2">
    <location>
        <begin position="19"/>
        <end position="163"/>
    </location>
</feature>
<dbReference type="PaxDb" id="10116-ENSRNOP00000035896"/>
<feature type="domain" description="Kazal-like" evidence="3">
    <location>
        <begin position="31"/>
        <end position="71"/>
    </location>
</feature>
<dbReference type="eggNOG" id="KOG3649">
    <property type="taxonomic scope" value="Eukaryota"/>
</dbReference>
<feature type="transmembrane region" description="Helical" evidence="1">
    <location>
        <begin position="82"/>
        <end position="98"/>
    </location>
</feature>
<reference evidence="4" key="3">
    <citation type="submission" date="2025-09" db="UniProtKB">
        <authorList>
            <consortium name="Ensembl"/>
        </authorList>
    </citation>
    <scope>IDENTIFICATION</scope>
    <source>
        <strain evidence="4">Brown Norway</strain>
    </source>
</reference>
<feature type="signal peptide" evidence="2">
    <location>
        <begin position="1"/>
        <end position="18"/>
    </location>
</feature>
<dbReference type="OMA" id="CTREINP"/>
<dbReference type="InterPro" id="IPR036058">
    <property type="entry name" value="Kazal_dom_sf"/>
</dbReference>
<keyword evidence="2" id="KW-0732">Signal</keyword>
<name>D3ZRP0_RAT</name>
<dbReference type="STRING" id="10116.ENSRNOP00000035896"/>
<dbReference type="MEROPS" id="I01.979"/>
<feature type="domain" description="Kazal-like" evidence="3">
    <location>
        <begin position="108"/>
        <end position="163"/>
    </location>
</feature>
<dbReference type="InterPro" id="IPR002350">
    <property type="entry name" value="Kazal_dom"/>
</dbReference>
<dbReference type="Gene3D" id="3.30.60.30">
    <property type="match status" value="2"/>
</dbReference>
<dbReference type="SUPFAM" id="SSF100895">
    <property type="entry name" value="Kazal-type serine protease inhibitors"/>
    <property type="match status" value="2"/>
</dbReference>
<dbReference type="Pfam" id="PF00050">
    <property type="entry name" value="Kazal_1"/>
    <property type="match status" value="2"/>
</dbReference>
<keyword evidence="1" id="KW-0472">Membrane</keyword>
<evidence type="ECO:0000256" key="1">
    <source>
        <dbReference type="SAM" id="Phobius"/>
    </source>
</evidence>